<feature type="compositionally biased region" description="Acidic residues" evidence="2">
    <location>
        <begin position="142"/>
        <end position="158"/>
    </location>
</feature>
<evidence type="ECO:0000256" key="2">
    <source>
        <dbReference type="SAM" id="MobiDB-lite"/>
    </source>
</evidence>
<accession>A0A8H7QVY6</accession>
<dbReference type="Proteomes" id="UP000650833">
    <property type="component" value="Unassembled WGS sequence"/>
</dbReference>
<feature type="domain" description="C2H2-type" evidence="3">
    <location>
        <begin position="15"/>
        <end position="43"/>
    </location>
</feature>
<sequence length="201" mass="23565">MVYSKEYKQVIAFEYPCYICGNVLSKARQALNHIEIIHGFKLPARSVGHRRPENPNFVYNSNPRSRKDFEVYHYSCTSCWFHCVADDGGLAQLADHINETHKPNNVDPTKNDIGQFRSNQVALANRYKNLPEIGDNNKNEESENEDQLSDDYEDEEMDKPEPKVREKKINQKSINDIYQKLNDLTELFQYLFTKEAYKKHK</sequence>
<protein>
    <recommendedName>
        <fullName evidence="3">C2H2-type domain-containing protein</fullName>
    </recommendedName>
</protein>
<evidence type="ECO:0000259" key="3">
    <source>
        <dbReference type="PROSITE" id="PS50157"/>
    </source>
</evidence>
<comment type="caution">
    <text evidence="4">The sequence shown here is derived from an EMBL/GenBank/DDBJ whole genome shotgun (WGS) entry which is preliminary data.</text>
</comment>
<proteinExistence type="predicted"/>
<feature type="region of interest" description="Disordered" evidence="2">
    <location>
        <begin position="131"/>
        <end position="172"/>
    </location>
</feature>
<name>A0A8H7QVY6_9FUNG</name>
<keyword evidence="1" id="KW-0479">Metal-binding</keyword>
<dbReference type="PROSITE" id="PS00028">
    <property type="entry name" value="ZINC_FINGER_C2H2_1"/>
    <property type="match status" value="1"/>
</dbReference>
<keyword evidence="1" id="KW-0863">Zinc-finger</keyword>
<evidence type="ECO:0000313" key="4">
    <source>
        <dbReference type="EMBL" id="KAG2199255.1"/>
    </source>
</evidence>
<reference evidence="4" key="1">
    <citation type="submission" date="2020-12" db="EMBL/GenBank/DDBJ databases">
        <title>Metabolic potential, ecology and presence of endohyphal bacteria is reflected in genomic diversity of Mucoromycotina.</title>
        <authorList>
            <person name="Muszewska A."/>
            <person name="Okrasinska A."/>
            <person name="Steczkiewicz K."/>
            <person name="Drgas O."/>
            <person name="Orlowska M."/>
            <person name="Perlinska-Lenart U."/>
            <person name="Aleksandrzak-Piekarczyk T."/>
            <person name="Szatraj K."/>
            <person name="Zielenkiewicz U."/>
            <person name="Pilsyk S."/>
            <person name="Malc E."/>
            <person name="Mieczkowski P."/>
            <person name="Kruszewska J.S."/>
            <person name="Biernat P."/>
            <person name="Pawlowska J."/>
        </authorList>
    </citation>
    <scope>NUCLEOTIDE SEQUENCE</scope>
    <source>
        <strain evidence="4">CBS 226.32</strain>
    </source>
</reference>
<dbReference type="GO" id="GO:0008270">
    <property type="term" value="F:zinc ion binding"/>
    <property type="evidence" value="ECO:0007669"/>
    <property type="project" value="UniProtKB-KW"/>
</dbReference>
<organism evidence="4 5">
    <name type="scientific">Mucor plumbeus</name>
    <dbReference type="NCBI Taxonomy" id="97098"/>
    <lineage>
        <taxon>Eukaryota</taxon>
        <taxon>Fungi</taxon>
        <taxon>Fungi incertae sedis</taxon>
        <taxon>Mucoromycota</taxon>
        <taxon>Mucoromycotina</taxon>
        <taxon>Mucoromycetes</taxon>
        <taxon>Mucorales</taxon>
        <taxon>Mucorineae</taxon>
        <taxon>Mucoraceae</taxon>
        <taxon>Mucor</taxon>
    </lineage>
</organism>
<dbReference type="EMBL" id="JAEPRC010000359">
    <property type="protein sequence ID" value="KAG2199255.1"/>
    <property type="molecule type" value="Genomic_DNA"/>
</dbReference>
<evidence type="ECO:0000313" key="5">
    <source>
        <dbReference type="Proteomes" id="UP000650833"/>
    </source>
</evidence>
<gene>
    <name evidence="4" type="ORF">INT46_010089</name>
</gene>
<dbReference type="OrthoDB" id="2276474at2759"/>
<feature type="compositionally biased region" description="Basic and acidic residues" evidence="2">
    <location>
        <begin position="159"/>
        <end position="169"/>
    </location>
</feature>
<dbReference type="InterPro" id="IPR013087">
    <property type="entry name" value="Znf_C2H2_type"/>
</dbReference>
<keyword evidence="1" id="KW-0862">Zinc</keyword>
<dbReference type="AlphaFoldDB" id="A0A8H7QVY6"/>
<keyword evidence="5" id="KW-1185">Reference proteome</keyword>
<dbReference type="PROSITE" id="PS50157">
    <property type="entry name" value="ZINC_FINGER_C2H2_2"/>
    <property type="match status" value="1"/>
</dbReference>
<evidence type="ECO:0000256" key="1">
    <source>
        <dbReference type="PROSITE-ProRule" id="PRU00042"/>
    </source>
</evidence>